<reference evidence="3 4" key="1">
    <citation type="submission" date="2018-08" db="EMBL/GenBank/DDBJ databases">
        <title>Draft genome of the lignicolous fungus Coniochaeta pulveracea.</title>
        <authorList>
            <person name="Borstlap C.J."/>
            <person name="De Witt R.N."/>
            <person name="Botha A."/>
            <person name="Volschenk H."/>
        </authorList>
    </citation>
    <scope>NUCLEOTIDE SEQUENCE [LARGE SCALE GENOMIC DNA]</scope>
    <source>
        <strain evidence="3 4">CAB683</strain>
    </source>
</reference>
<dbReference type="Proteomes" id="UP000275385">
    <property type="component" value="Unassembled WGS sequence"/>
</dbReference>
<accession>A0A420YL61</accession>
<evidence type="ECO:0000259" key="2">
    <source>
        <dbReference type="PROSITE" id="PS50858"/>
    </source>
</evidence>
<comment type="caution">
    <text evidence="3">The sequence shown here is derived from an EMBL/GenBank/DDBJ whole genome shotgun (WGS) entry which is preliminary data.</text>
</comment>
<name>A0A420YL61_9PEZI</name>
<feature type="compositionally biased region" description="Low complexity" evidence="1">
    <location>
        <begin position="20"/>
        <end position="37"/>
    </location>
</feature>
<evidence type="ECO:0000256" key="1">
    <source>
        <dbReference type="SAM" id="MobiDB-lite"/>
    </source>
</evidence>
<feature type="compositionally biased region" description="Low complexity" evidence="1">
    <location>
        <begin position="107"/>
        <end position="123"/>
    </location>
</feature>
<dbReference type="SUPFAM" id="SSF140383">
    <property type="entry name" value="BSD domain-like"/>
    <property type="match status" value="1"/>
</dbReference>
<dbReference type="PANTHER" id="PTHR16019">
    <property type="entry name" value="SYNAPSE-ASSOCIATED PROTEIN"/>
    <property type="match status" value="1"/>
</dbReference>
<dbReference type="PROSITE" id="PS50858">
    <property type="entry name" value="BSD"/>
    <property type="match status" value="1"/>
</dbReference>
<gene>
    <name evidence="3" type="ORF">DL546_008753</name>
</gene>
<feature type="region of interest" description="Disordered" evidence="1">
    <location>
        <begin position="14"/>
        <end position="37"/>
    </location>
</feature>
<feature type="compositionally biased region" description="Basic and acidic residues" evidence="1">
    <location>
        <begin position="124"/>
        <end position="142"/>
    </location>
</feature>
<dbReference type="InterPro" id="IPR035925">
    <property type="entry name" value="BSD_dom_sf"/>
</dbReference>
<dbReference type="Pfam" id="PF03909">
    <property type="entry name" value="BSD"/>
    <property type="match status" value="1"/>
</dbReference>
<dbReference type="SMART" id="SM00751">
    <property type="entry name" value="BSD"/>
    <property type="match status" value="1"/>
</dbReference>
<dbReference type="InterPro" id="IPR005607">
    <property type="entry name" value="BSD_dom"/>
</dbReference>
<dbReference type="GO" id="GO:0005737">
    <property type="term" value="C:cytoplasm"/>
    <property type="evidence" value="ECO:0007669"/>
    <property type="project" value="TreeGrafter"/>
</dbReference>
<dbReference type="PANTHER" id="PTHR16019:SF5">
    <property type="entry name" value="BSD DOMAIN-CONTAINING PROTEIN 1"/>
    <property type="match status" value="1"/>
</dbReference>
<dbReference type="InterPro" id="IPR051494">
    <property type="entry name" value="BSD_domain-containing"/>
</dbReference>
<proteinExistence type="predicted"/>
<keyword evidence="4" id="KW-1185">Reference proteome</keyword>
<dbReference type="EMBL" id="QVQW01000004">
    <property type="protein sequence ID" value="RKU48608.1"/>
    <property type="molecule type" value="Genomic_DNA"/>
</dbReference>
<organism evidence="3 4">
    <name type="scientific">Coniochaeta pulveracea</name>
    <dbReference type="NCBI Taxonomy" id="177199"/>
    <lineage>
        <taxon>Eukaryota</taxon>
        <taxon>Fungi</taxon>
        <taxon>Dikarya</taxon>
        <taxon>Ascomycota</taxon>
        <taxon>Pezizomycotina</taxon>
        <taxon>Sordariomycetes</taxon>
        <taxon>Sordariomycetidae</taxon>
        <taxon>Coniochaetales</taxon>
        <taxon>Coniochaetaceae</taxon>
        <taxon>Coniochaeta</taxon>
    </lineage>
</organism>
<feature type="domain" description="BSD" evidence="2">
    <location>
        <begin position="250"/>
        <end position="302"/>
    </location>
</feature>
<protein>
    <recommendedName>
        <fullName evidence="2">BSD domain-containing protein</fullName>
    </recommendedName>
</protein>
<dbReference type="Gene3D" id="1.10.3970.10">
    <property type="entry name" value="BSD domain"/>
    <property type="match status" value="1"/>
</dbReference>
<feature type="region of interest" description="Disordered" evidence="1">
    <location>
        <begin position="104"/>
        <end position="142"/>
    </location>
</feature>
<evidence type="ECO:0000313" key="3">
    <source>
        <dbReference type="EMBL" id="RKU48608.1"/>
    </source>
</evidence>
<evidence type="ECO:0000313" key="4">
    <source>
        <dbReference type="Proteomes" id="UP000275385"/>
    </source>
</evidence>
<sequence length="328" mass="36206">MDIAYDHIVEESLPKEDEIASSSSQSNNQANQQNSLNSEFQEAYKAFSSSPWGARIGGFFGNVVKQGETVYKEASKEVVELGQDATKGLTDLRASLINRTRAISLSTGQQPQPAAAAAAGATGSEKEATPVETDKGMTSDEALKESETVLSRLRLEAAKRLKDLQKAEDAADEALLRFGGNLRNFLKDAISIAPPSGDSQDTRGEVLFESKDAQGKRVIHTSRFDAQLHVIHTTTENFIKDPTGAEYEAWSKGFDIEKKTDDIAGDLAKYPELRTTMEKLVPDQIPYADFWKRYYFLRHGIETAEARRRDLLKGLCKLAFFLATLSLC</sequence>
<dbReference type="AlphaFoldDB" id="A0A420YL61"/>